<reference evidence="2" key="1">
    <citation type="submission" date="2017-06" db="EMBL/GenBank/DDBJ databases">
        <title>Capnocytophaga spp. assemblies.</title>
        <authorList>
            <person name="Gulvik C.A."/>
        </authorList>
    </citation>
    <scope>NUCLEOTIDE SEQUENCE [LARGE SCALE GENOMIC DNA]</scope>
    <source>
        <strain evidence="2">H5594</strain>
    </source>
</reference>
<name>A0A250G8P3_9FLAO</name>
<evidence type="ECO:0000313" key="1">
    <source>
        <dbReference type="EMBL" id="ATA92698.1"/>
    </source>
</evidence>
<evidence type="ECO:0000313" key="2">
    <source>
        <dbReference type="Proteomes" id="UP000243136"/>
    </source>
</evidence>
<dbReference type="AlphaFoldDB" id="A0A250G8P3"/>
<protein>
    <recommendedName>
        <fullName evidence="3">DUF2911 domain-containing protein</fullName>
    </recommendedName>
</protein>
<dbReference type="Pfam" id="PF11138">
    <property type="entry name" value="DUF2911"/>
    <property type="match status" value="1"/>
</dbReference>
<organism evidence="1 2">
    <name type="scientific">Capnocytophaga canimorsus</name>
    <dbReference type="NCBI Taxonomy" id="28188"/>
    <lineage>
        <taxon>Bacteria</taxon>
        <taxon>Pseudomonadati</taxon>
        <taxon>Bacteroidota</taxon>
        <taxon>Flavobacteriia</taxon>
        <taxon>Flavobacteriales</taxon>
        <taxon>Flavobacteriaceae</taxon>
        <taxon>Capnocytophaga</taxon>
    </lineage>
</organism>
<gene>
    <name evidence="1" type="ORF">CGC56_00335</name>
</gene>
<evidence type="ECO:0008006" key="3">
    <source>
        <dbReference type="Google" id="ProtNLM"/>
    </source>
</evidence>
<dbReference type="Proteomes" id="UP000243136">
    <property type="component" value="Chromosome"/>
</dbReference>
<accession>A0A250G8P3</accession>
<sequence length="174" mass="19934">MASPRQTVTQQFSITSISVDYSRPGVRERKIFGELVPYGKIWRAGANEATSIKFGQDVLFGGKPTKAGTYAIFITPQEKEWTVVLNYDADAWGAYSYDPNENAIEIKVPVEIQKTLQERLEYSFEDMTENKVNLIIKWEYVKVAIPIEVDKLENVNKIIQHLTEIKQLERDMGN</sequence>
<dbReference type="InterPro" id="IPR021314">
    <property type="entry name" value="DUF2911"/>
</dbReference>
<dbReference type="EMBL" id="CP022388">
    <property type="protein sequence ID" value="ATA92698.1"/>
    <property type="molecule type" value="Genomic_DNA"/>
</dbReference>
<proteinExistence type="predicted"/>